<proteinExistence type="predicted"/>
<keyword evidence="1" id="KW-0732">Signal</keyword>
<evidence type="ECO:0000313" key="3">
    <source>
        <dbReference type="Proteomes" id="UP000521943"/>
    </source>
</evidence>
<evidence type="ECO:0000256" key="1">
    <source>
        <dbReference type="SAM" id="SignalP"/>
    </source>
</evidence>
<reference evidence="2 3" key="1">
    <citation type="submission" date="2020-07" db="EMBL/GenBank/DDBJ databases">
        <title>Comparative genomics of pyrophilous fungi reveals a link between fire events and developmental genes.</title>
        <authorList>
            <consortium name="DOE Joint Genome Institute"/>
            <person name="Steindorff A.S."/>
            <person name="Carver A."/>
            <person name="Calhoun S."/>
            <person name="Stillman K."/>
            <person name="Liu H."/>
            <person name="Lipzen A."/>
            <person name="Pangilinan J."/>
            <person name="Labutti K."/>
            <person name="Bruns T.D."/>
            <person name="Grigoriev I.V."/>
        </authorList>
    </citation>
    <scope>NUCLEOTIDE SEQUENCE [LARGE SCALE GENOMIC DNA]</scope>
    <source>
        <strain evidence="2 3">CBS 144469</strain>
    </source>
</reference>
<evidence type="ECO:0008006" key="4">
    <source>
        <dbReference type="Google" id="ProtNLM"/>
    </source>
</evidence>
<gene>
    <name evidence="2" type="ORF">DFP72DRAFT_828961</name>
</gene>
<comment type="caution">
    <text evidence="2">The sequence shown here is derived from an EMBL/GenBank/DDBJ whole genome shotgun (WGS) entry which is preliminary data.</text>
</comment>
<dbReference type="AlphaFoldDB" id="A0A8H6H9V5"/>
<name>A0A8H6H9V5_9AGAR</name>
<dbReference type="Proteomes" id="UP000521943">
    <property type="component" value="Unassembled WGS sequence"/>
</dbReference>
<evidence type="ECO:0000313" key="2">
    <source>
        <dbReference type="EMBL" id="KAF6743115.1"/>
    </source>
</evidence>
<dbReference type="EMBL" id="JACGCI010000158">
    <property type="protein sequence ID" value="KAF6743115.1"/>
    <property type="molecule type" value="Genomic_DNA"/>
</dbReference>
<feature type="chain" id="PRO_5034393860" description="Secreted protein" evidence="1">
    <location>
        <begin position="21"/>
        <end position="121"/>
    </location>
</feature>
<protein>
    <recommendedName>
        <fullName evidence="4">Secreted protein</fullName>
    </recommendedName>
</protein>
<keyword evidence="3" id="KW-1185">Reference proteome</keyword>
<sequence length="121" mass="13397">MRFTIAILTVLTALTTSVMADSMSVGDDCAQDGQNIFLSDWNSAYGRYNVFPRAGCQDPSDVPDLTELCMDWPNNRAHFFFVGQSKRCMVKGDVQGPFIPGPLCTASWCCVSAWNEVPCTW</sequence>
<organism evidence="2 3">
    <name type="scientific">Ephemerocybe angulata</name>
    <dbReference type="NCBI Taxonomy" id="980116"/>
    <lineage>
        <taxon>Eukaryota</taxon>
        <taxon>Fungi</taxon>
        <taxon>Dikarya</taxon>
        <taxon>Basidiomycota</taxon>
        <taxon>Agaricomycotina</taxon>
        <taxon>Agaricomycetes</taxon>
        <taxon>Agaricomycetidae</taxon>
        <taxon>Agaricales</taxon>
        <taxon>Agaricineae</taxon>
        <taxon>Psathyrellaceae</taxon>
        <taxon>Ephemerocybe</taxon>
    </lineage>
</organism>
<dbReference type="OrthoDB" id="4860686at2759"/>
<accession>A0A8H6H9V5</accession>
<feature type="signal peptide" evidence="1">
    <location>
        <begin position="1"/>
        <end position="20"/>
    </location>
</feature>